<dbReference type="AlphaFoldDB" id="A0A7X1NWW0"/>
<dbReference type="Proteomes" id="UP000484842">
    <property type="component" value="Unassembled WGS sequence"/>
</dbReference>
<evidence type="ECO:0000259" key="3">
    <source>
        <dbReference type="Pfam" id="PF01494"/>
    </source>
</evidence>
<evidence type="ECO:0000313" key="5">
    <source>
        <dbReference type="Proteomes" id="UP000484842"/>
    </source>
</evidence>
<dbReference type="RefSeq" id="WP_152871647.1">
    <property type="nucleotide sequence ID" value="NZ_WBSL01000005.1"/>
</dbReference>
<dbReference type="PANTHER" id="PTHR13789">
    <property type="entry name" value="MONOOXYGENASE"/>
    <property type="match status" value="1"/>
</dbReference>
<protein>
    <submittedName>
        <fullName evidence="4">NAD(P)-binding protein</fullName>
    </submittedName>
</protein>
<reference evidence="4 5" key="1">
    <citation type="submission" date="2019-10" db="EMBL/GenBank/DDBJ databases">
        <title>Deinococcus sp. isolated from soil.</title>
        <authorList>
            <person name="Li Y."/>
            <person name="Wang J."/>
        </authorList>
    </citation>
    <scope>NUCLEOTIDE SEQUENCE [LARGE SCALE GENOMIC DNA]</scope>
    <source>
        <strain evidence="4 5">SDU3-2</strain>
    </source>
</reference>
<accession>A0A7X1NWW0</accession>
<dbReference type="InterPro" id="IPR002938">
    <property type="entry name" value="FAD-bd"/>
</dbReference>
<keyword evidence="5" id="KW-1185">Reference proteome</keyword>
<dbReference type="InterPro" id="IPR036188">
    <property type="entry name" value="FAD/NAD-bd_sf"/>
</dbReference>
<dbReference type="SUPFAM" id="SSF51905">
    <property type="entry name" value="FAD/NAD(P)-binding domain"/>
    <property type="match status" value="1"/>
</dbReference>
<dbReference type="Gene3D" id="3.50.50.60">
    <property type="entry name" value="FAD/NAD(P)-binding domain"/>
    <property type="match status" value="1"/>
</dbReference>
<dbReference type="EMBL" id="WBSL01000005">
    <property type="protein sequence ID" value="MPY67312.1"/>
    <property type="molecule type" value="Genomic_DNA"/>
</dbReference>
<proteinExistence type="predicted"/>
<evidence type="ECO:0000256" key="1">
    <source>
        <dbReference type="ARBA" id="ARBA00023002"/>
    </source>
</evidence>
<dbReference type="Pfam" id="PF01494">
    <property type="entry name" value="FAD_binding_3"/>
    <property type="match status" value="1"/>
</dbReference>
<dbReference type="PANTHER" id="PTHR13789:SF309">
    <property type="entry name" value="PUTATIVE (AFU_ORTHOLOGUE AFUA_6G14510)-RELATED"/>
    <property type="match status" value="1"/>
</dbReference>
<dbReference type="InterPro" id="IPR050493">
    <property type="entry name" value="FAD-dep_Monooxygenase_BioMet"/>
</dbReference>
<comment type="caution">
    <text evidence="4">The sequence shown here is derived from an EMBL/GenBank/DDBJ whole genome shotgun (WGS) entry which is preliminary data.</text>
</comment>
<dbReference type="GO" id="GO:0004497">
    <property type="term" value="F:monooxygenase activity"/>
    <property type="evidence" value="ECO:0007669"/>
    <property type="project" value="UniProtKB-KW"/>
</dbReference>
<dbReference type="PRINTS" id="PR00420">
    <property type="entry name" value="RNGMNOXGNASE"/>
</dbReference>
<name>A0A7X1NWW0_9DEIO</name>
<evidence type="ECO:0000313" key="4">
    <source>
        <dbReference type="EMBL" id="MPY67312.1"/>
    </source>
</evidence>
<keyword evidence="1" id="KW-0560">Oxidoreductase</keyword>
<sequence length="377" mass="41001">MKVNIIGAGIGGLAVARALSLRGLRPQVYESNPRMVSLGGGLIIPPNSARILDHLGLGSVLEEHGLPLDDMQILDSGGKLLYRRDQGEVRERHGRPLYAIARTALHRALAESLPEGTLHAGHHLERIQHHFDGVAAVFRGGQEADGELLIGADGRTSRARQIMLPETKLVPTGQTAYRGVASTDPLPEWRGTFGEFWGRGRRFTFFRIGPGQTYWHAPVTQAPGSFLERPKTELLRLYRDFPAQVTELLAHTDEASMSAVELADLSPIPTWWRGRVALLGDAAHATSPNLGQGAAQALEDAEALAEALMVHPTREAALTHYQHSREASANAVVQQSRQLGELGQAGGAVRLLRNLALAVTPDLARRRIESFYGEVRG</sequence>
<gene>
    <name evidence="4" type="ORF">F8S09_11515</name>
</gene>
<keyword evidence="2" id="KW-0503">Monooxygenase</keyword>
<dbReference type="GO" id="GO:0071949">
    <property type="term" value="F:FAD binding"/>
    <property type="evidence" value="ECO:0007669"/>
    <property type="project" value="InterPro"/>
</dbReference>
<feature type="domain" description="FAD-binding" evidence="3">
    <location>
        <begin position="2"/>
        <end position="336"/>
    </location>
</feature>
<evidence type="ECO:0000256" key="2">
    <source>
        <dbReference type="ARBA" id="ARBA00023033"/>
    </source>
</evidence>
<organism evidence="4 5">
    <name type="scientific">Deinococcus terrestris</name>
    <dbReference type="NCBI Taxonomy" id="2651870"/>
    <lineage>
        <taxon>Bacteria</taxon>
        <taxon>Thermotogati</taxon>
        <taxon>Deinococcota</taxon>
        <taxon>Deinococci</taxon>
        <taxon>Deinococcales</taxon>
        <taxon>Deinococcaceae</taxon>
        <taxon>Deinococcus</taxon>
    </lineage>
</organism>